<protein>
    <recommendedName>
        <fullName evidence="11">NADH dehydrogenase [ubiquinone] 1 alpha subcomplex subunit 13</fullName>
    </recommendedName>
</protein>
<evidence type="ECO:0000256" key="8">
    <source>
        <dbReference type="ARBA" id="ARBA00022989"/>
    </source>
</evidence>
<comment type="caution">
    <text evidence="13">The sequence shown here is derived from an EMBL/GenBank/DDBJ whole genome shotgun (WGS) entry which is preliminary data.</text>
</comment>
<keyword evidence="3 11" id="KW-0813">Transport</keyword>
<feature type="region of interest" description="Disordered" evidence="12">
    <location>
        <begin position="191"/>
        <end position="214"/>
    </location>
</feature>
<evidence type="ECO:0000256" key="12">
    <source>
        <dbReference type="SAM" id="MobiDB-lite"/>
    </source>
</evidence>
<dbReference type="GeneID" id="42003716"/>
<evidence type="ECO:0000313" key="13">
    <source>
        <dbReference type="EMBL" id="TPX34990.1"/>
    </source>
</evidence>
<feature type="transmembrane region" description="Helical" evidence="11">
    <location>
        <begin position="31"/>
        <end position="50"/>
    </location>
</feature>
<evidence type="ECO:0000256" key="1">
    <source>
        <dbReference type="ARBA" id="ARBA00004298"/>
    </source>
</evidence>
<evidence type="ECO:0000256" key="11">
    <source>
        <dbReference type="RuleBase" id="RU368034"/>
    </source>
</evidence>
<feature type="compositionally biased region" description="Basic and acidic residues" evidence="12">
    <location>
        <begin position="191"/>
        <end position="200"/>
    </location>
</feature>
<dbReference type="STRING" id="1806994.A0A507C0C6"/>
<feature type="compositionally biased region" description="Gly residues" evidence="12">
    <location>
        <begin position="201"/>
        <end position="214"/>
    </location>
</feature>
<keyword evidence="10 11" id="KW-0472">Membrane</keyword>
<dbReference type="PANTHER" id="PTHR12966:SF0">
    <property type="entry name" value="NADH DEHYDROGENASE [UBIQUINONE] 1 ALPHA SUBCOMPLEX SUBUNIT 13"/>
    <property type="match status" value="1"/>
</dbReference>
<dbReference type="PANTHER" id="PTHR12966">
    <property type="entry name" value="NADH DEHYDROGENASE UBIQUINONE 1 ALPHA SUBCOMPLEX SUBUNIT 13"/>
    <property type="match status" value="1"/>
</dbReference>
<evidence type="ECO:0000256" key="10">
    <source>
        <dbReference type="ARBA" id="ARBA00023136"/>
    </source>
</evidence>
<dbReference type="AlphaFoldDB" id="A0A507C0C6"/>
<sequence>MNFAAQQDLPPSGGFPQTIKYERYLPKRGPSGLVIFLGTFGIMGYGWYWLAQANAERRQVADIRDIWCIIPDNRWSSEWMNINIIKQLFNTRINVPLLQAETDRDMVRRLEAAKLREGEIMKNIPDWQPLDLKAPVAGIGKDAKRDANQSEPVYHTKRYVQPSFLFLPWESEERINAQWWRGSKMFLKNPPYHEREDWKNGGEGSGKPTGEGSK</sequence>
<keyword evidence="4 11" id="KW-0679">Respiratory chain</keyword>
<evidence type="ECO:0000256" key="6">
    <source>
        <dbReference type="ARBA" id="ARBA00022792"/>
    </source>
</evidence>
<keyword evidence="5 11" id="KW-0812">Transmembrane</keyword>
<keyword evidence="14" id="KW-1185">Reference proteome</keyword>
<name>A0A507C0C6_9FUNG</name>
<dbReference type="GO" id="GO:0005743">
    <property type="term" value="C:mitochondrial inner membrane"/>
    <property type="evidence" value="ECO:0007669"/>
    <property type="project" value="UniProtKB-SubCell"/>
</dbReference>
<reference evidence="13 14" key="1">
    <citation type="journal article" date="2019" name="Sci. Rep.">
        <title>Comparative genomics of chytrid fungi reveal insights into the obligate biotrophic and pathogenic lifestyle of Synchytrium endobioticum.</title>
        <authorList>
            <person name="van de Vossenberg B.T.L.H."/>
            <person name="Warris S."/>
            <person name="Nguyen H.D.T."/>
            <person name="van Gent-Pelzer M.P.E."/>
            <person name="Joly D.L."/>
            <person name="van de Geest H.C."/>
            <person name="Bonants P.J.M."/>
            <person name="Smith D.S."/>
            <person name="Levesque C.A."/>
            <person name="van der Lee T.A.J."/>
        </authorList>
    </citation>
    <scope>NUCLEOTIDE SEQUENCE [LARGE SCALE GENOMIC DNA]</scope>
    <source>
        <strain evidence="13 14">JEL517</strain>
    </source>
</reference>
<dbReference type="Proteomes" id="UP000319731">
    <property type="component" value="Unassembled WGS sequence"/>
</dbReference>
<keyword evidence="6 11" id="KW-0999">Mitochondrion inner membrane</keyword>
<evidence type="ECO:0000256" key="2">
    <source>
        <dbReference type="ARBA" id="ARBA00007312"/>
    </source>
</evidence>
<keyword evidence="9 11" id="KW-0496">Mitochondrion</keyword>
<evidence type="ECO:0000313" key="14">
    <source>
        <dbReference type="Proteomes" id="UP000319731"/>
    </source>
</evidence>
<dbReference type="RefSeq" id="XP_031025575.1">
    <property type="nucleotide sequence ID" value="XM_031168419.1"/>
</dbReference>
<evidence type="ECO:0000256" key="9">
    <source>
        <dbReference type="ARBA" id="ARBA00023128"/>
    </source>
</evidence>
<proteinExistence type="inferred from homology"/>
<keyword evidence="7 11" id="KW-0249">Electron transport</keyword>
<accession>A0A507C0C6</accession>
<dbReference type="GO" id="GO:0045271">
    <property type="term" value="C:respiratory chain complex I"/>
    <property type="evidence" value="ECO:0007669"/>
    <property type="project" value="UniProtKB-UniRule"/>
</dbReference>
<keyword evidence="8 11" id="KW-1133">Transmembrane helix</keyword>
<evidence type="ECO:0000256" key="4">
    <source>
        <dbReference type="ARBA" id="ARBA00022660"/>
    </source>
</evidence>
<comment type="similarity">
    <text evidence="2 11">Belongs to the complex I NDUFA13 subunit family.</text>
</comment>
<evidence type="ECO:0000256" key="7">
    <source>
        <dbReference type="ARBA" id="ARBA00022982"/>
    </source>
</evidence>
<comment type="subcellular location">
    <subcellularLocation>
        <location evidence="1 11">Mitochondrion inner membrane</location>
        <topology evidence="1 11">Single-pass membrane protein</topology>
        <orientation evidence="1 11">Matrix side</orientation>
    </subcellularLocation>
</comment>
<evidence type="ECO:0000256" key="3">
    <source>
        <dbReference type="ARBA" id="ARBA00022448"/>
    </source>
</evidence>
<dbReference type="InterPro" id="IPR009346">
    <property type="entry name" value="GRIM-19"/>
</dbReference>
<comment type="function">
    <text evidence="11">Complex I functions in the transfer of electrons from NADH to the respiratory chain. Accessory subunit of the mitochondrial membrane respiratory chain NADH dehydrogenase (Complex I), that is believed not to be involved in catalysis.</text>
</comment>
<organism evidence="13 14">
    <name type="scientific">Synchytrium microbalum</name>
    <dbReference type="NCBI Taxonomy" id="1806994"/>
    <lineage>
        <taxon>Eukaryota</taxon>
        <taxon>Fungi</taxon>
        <taxon>Fungi incertae sedis</taxon>
        <taxon>Chytridiomycota</taxon>
        <taxon>Chytridiomycota incertae sedis</taxon>
        <taxon>Chytridiomycetes</taxon>
        <taxon>Synchytriales</taxon>
        <taxon>Synchytriaceae</taxon>
        <taxon>Synchytrium</taxon>
    </lineage>
</organism>
<dbReference type="EMBL" id="QEAO01000010">
    <property type="protein sequence ID" value="TPX34990.1"/>
    <property type="molecule type" value="Genomic_DNA"/>
</dbReference>
<dbReference type="Pfam" id="PF06212">
    <property type="entry name" value="GRIM-19"/>
    <property type="match status" value="2"/>
</dbReference>
<evidence type="ECO:0000256" key="5">
    <source>
        <dbReference type="ARBA" id="ARBA00022692"/>
    </source>
</evidence>
<gene>
    <name evidence="13" type="ORF">SmJEL517_g02491</name>
</gene>
<dbReference type="OrthoDB" id="3308at2759"/>